<evidence type="ECO:0000313" key="8">
    <source>
        <dbReference type="Proteomes" id="UP000190080"/>
    </source>
</evidence>
<sequence>MIEINKNRAYRKLIVGLDTKVPSANGKKVNYINFDNAATTPPFKAVMKKICEFAPMYSSVHRGEGYKSNYSSELFDSTRSEILKFFNADEKSNIVIFVKNTTEGLNKLSYRLINDKDCVVLSSAMEHHSNDLPWRDKCKVDYVEVDSDGRLLISDLQKKLEYYNGKVKYVTISGASNVTGYVNNIYRIAEMAHSFNSKIIVDGAQLVPHAKIDLKPDNDIQHIDYIVFSAHKMYAPFGIGVIIGPKEPFSLGDPEYKGGGTIKTVTMDLVDWAEPPYKEEAGSQNIIGVAALSAAIKQLNKIGMAEIEKCEKEILKYALESLSEIKGIEIYGETKFMGSRLGIIPFNIKGIHHSKTAKILSEEAGISVRSGCFCAQPYVRKFLKLSPMEIQKNRGLEFDEKSGMVRLSFGLYNTKQEIDILVHTIRHIIMNKSKYQI</sequence>
<dbReference type="Gene3D" id="3.90.1150.10">
    <property type="entry name" value="Aspartate Aminotransferase, domain 1"/>
    <property type="match status" value="1"/>
</dbReference>
<dbReference type="PROSITE" id="PS00595">
    <property type="entry name" value="AA_TRANSFER_CLASS_5"/>
    <property type="match status" value="1"/>
</dbReference>
<dbReference type="STRING" id="1450648.CLORY_34840"/>
<keyword evidence="8" id="KW-1185">Reference proteome</keyword>
<comment type="caution">
    <text evidence="7">The sequence shown here is derived from an EMBL/GenBank/DDBJ whole genome shotgun (WGS) entry which is preliminary data.</text>
</comment>
<dbReference type="OrthoDB" id="9804366at2"/>
<evidence type="ECO:0000256" key="1">
    <source>
        <dbReference type="ARBA" id="ARBA00001933"/>
    </source>
</evidence>
<dbReference type="InterPro" id="IPR000192">
    <property type="entry name" value="Aminotrans_V_dom"/>
</dbReference>
<keyword evidence="7" id="KW-0808">Transferase</keyword>
<proteinExistence type="inferred from homology"/>
<reference evidence="7 8" key="1">
    <citation type="submission" date="2017-03" db="EMBL/GenBank/DDBJ databases">
        <title>Genome sequence of Clostridium oryzae DSM 28571.</title>
        <authorList>
            <person name="Poehlein A."/>
            <person name="Daniel R."/>
        </authorList>
    </citation>
    <scope>NUCLEOTIDE SEQUENCE [LARGE SCALE GENOMIC DNA]</scope>
    <source>
        <strain evidence="7 8">DSM 28571</strain>
    </source>
</reference>
<dbReference type="SUPFAM" id="SSF53383">
    <property type="entry name" value="PLP-dependent transferases"/>
    <property type="match status" value="1"/>
</dbReference>
<dbReference type="InterPro" id="IPR015421">
    <property type="entry name" value="PyrdxlP-dep_Trfase_major"/>
</dbReference>
<evidence type="ECO:0000256" key="4">
    <source>
        <dbReference type="ARBA" id="ARBA00050776"/>
    </source>
</evidence>
<organism evidence="7 8">
    <name type="scientific">Clostridium oryzae</name>
    <dbReference type="NCBI Taxonomy" id="1450648"/>
    <lineage>
        <taxon>Bacteria</taxon>
        <taxon>Bacillati</taxon>
        <taxon>Bacillota</taxon>
        <taxon>Clostridia</taxon>
        <taxon>Eubacteriales</taxon>
        <taxon>Clostridiaceae</taxon>
        <taxon>Clostridium</taxon>
    </lineage>
</organism>
<evidence type="ECO:0000313" key="7">
    <source>
        <dbReference type="EMBL" id="OPJ58994.1"/>
    </source>
</evidence>
<name>A0A1V4IGM7_9CLOT</name>
<dbReference type="Proteomes" id="UP000190080">
    <property type="component" value="Unassembled WGS sequence"/>
</dbReference>
<dbReference type="Pfam" id="PF00266">
    <property type="entry name" value="Aminotran_5"/>
    <property type="match status" value="1"/>
</dbReference>
<comment type="cofactor">
    <cofactor evidence="1 5">
        <name>pyridoxal 5'-phosphate</name>
        <dbReference type="ChEBI" id="CHEBI:597326"/>
    </cofactor>
</comment>
<feature type="domain" description="Aminotransferase class V" evidence="6">
    <location>
        <begin position="32"/>
        <end position="421"/>
    </location>
</feature>
<evidence type="ECO:0000256" key="2">
    <source>
        <dbReference type="ARBA" id="ARBA00010447"/>
    </source>
</evidence>
<dbReference type="AlphaFoldDB" id="A0A1V4IGM7"/>
<dbReference type="EMBL" id="MZGV01000052">
    <property type="protein sequence ID" value="OPJ58994.1"/>
    <property type="molecule type" value="Genomic_DNA"/>
</dbReference>
<evidence type="ECO:0000259" key="6">
    <source>
        <dbReference type="Pfam" id="PF00266"/>
    </source>
</evidence>
<dbReference type="EC" id="2.8.1.7" evidence="7"/>
<keyword evidence="3" id="KW-0663">Pyridoxal phosphate</keyword>
<dbReference type="InterPro" id="IPR015422">
    <property type="entry name" value="PyrdxlP-dep_Trfase_small"/>
</dbReference>
<protein>
    <submittedName>
        <fullName evidence="7">Putative cysteine desulfurase</fullName>
        <ecNumber evidence="7">2.8.1.7</ecNumber>
    </submittedName>
</protein>
<dbReference type="PANTHER" id="PTHR43586:SF8">
    <property type="entry name" value="CYSTEINE DESULFURASE 1, CHLOROPLASTIC"/>
    <property type="match status" value="1"/>
</dbReference>
<dbReference type="PANTHER" id="PTHR43586">
    <property type="entry name" value="CYSTEINE DESULFURASE"/>
    <property type="match status" value="1"/>
</dbReference>
<accession>A0A1V4IGM7</accession>
<comment type="similarity">
    <text evidence="2">Belongs to the class-V pyridoxal-phosphate-dependent aminotransferase family. Csd subfamily.</text>
</comment>
<evidence type="ECO:0000256" key="3">
    <source>
        <dbReference type="ARBA" id="ARBA00022898"/>
    </source>
</evidence>
<dbReference type="InterPro" id="IPR020578">
    <property type="entry name" value="Aminotrans_V_PyrdxlP_BS"/>
</dbReference>
<dbReference type="GO" id="GO:0031071">
    <property type="term" value="F:cysteine desulfurase activity"/>
    <property type="evidence" value="ECO:0007669"/>
    <property type="project" value="UniProtKB-EC"/>
</dbReference>
<dbReference type="InterPro" id="IPR015424">
    <property type="entry name" value="PyrdxlP-dep_Trfase"/>
</dbReference>
<dbReference type="Gene3D" id="3.40.640.10">
    <property type="entry name" value="Type I PLP-dependent aspartate aminotransferase-like (Major domain)"/>
    <property type="match status" value="1"/>
</dbReference>
<comment type="catalytic activity">
    <reaction evidence="4">
        <text>(sulfur carrier)-H + L-cysteine = (sulfur carrier)-SH + L-alanine</text>
        <dbReference type="Rhea" id="RHEA:43892"/>
        <dbReference type="Rhea" id="RHEA-COMP:14737"/>
        <dbReference type="Rhea" id="RHEA-COMP:14739"/>
        <dbReference type="ChEBI" id="CHEBI:29917"/>
        <dbReference type="ChEBI" id="CHEBI:35235"/>
        <dbReference type="ChEBI" id="CHEBI:57972"/>
        <dbReference type="ChEBI" id="CHEBI:64428"/>
        <dbReference type="EC" id="2.8.1.7"/>
    </reaction>
</comment>
<gene>
    <name evidence="7" type="primary">csd_2</name>
    <name evidence="7" type="ORF">CLORY_34840</name>
</gene>
<evidence type="ECO:0000256" key="5">
    <source>
        <dbReference type="RuleBase" id="RU004504"/>
    </source>
</evidence>